<feature type="compositionally biased region" description="Basic and acidic residues" evidence="6">
    <location>
        <begin position="2574"/>
        <end position="2589"/>
    </location>
</feature>
<feature type="region of interest" description="Disordered" evidence="6">
    <location>
        <begin position="1592"/>
        <end position="1617"/>
    </location>
</feature>
<feature type="compositionally biased region" description="Gly residues" evidence="6">
    <location>
        <begin position="514"/>
        <end position="534"/>
    </location>
</feature>
<comment type="subcellular location">
    <subcellularLocation>
        <location evidence="1">Nucleus</location>
    </subcellularLocation>
</comment>
<feature type="compositionally biased region" description="Gly residues" evidence="6">
    <location>
        <begin position="1836"/>
        <end position="1846"/>
    </location>
</feature>
<dbReference type="Pfam" id="PF14733">
    <property type="entry name" value="ACDC"/>
    <property type="match status" value="1"/>
</dbReference>
<feature type="region of interest" description="Disordered" evidence="6">
    <location>
        <begin position="162"/>
        <end position="234"/>
    </location>
</feature>
<feature type="compositionally biased region" description="Low complexity" evidence="6">
    <location>
        <begin position="1317"/>
        <end position="1328"/>
    </location>
</feature>
<keyword evidence="10" id="KW-1185">Reference proteome</keyword>
<feature type="compositionally biased region" description="Pro residues" evidence="6">
    <location>
        <begin position="1496"/>
        <end position="1505"/>
    </location>
</feature>
<feature type="compositionally biased region" description="Polar residues" evidence="6">
    <location>
        <begin position="2470"/>
        <end position="2483"/>
    </location>
</feature>
<feature type="region of interest" description="Disordered" evidence="6">
    <location>
        <begin position="2166"/>
        <end position="2233"/>
    </location>
</feature>
<feature type="region of interest" description="Disordered" evidence="6">
    <location>
        <begin position="2470"/>
        <end position="2501"/>
    </location>
</feature>
<feature type="compositionally biased region" description="Basic and acidic residues" evidence="6">
    <location>
        <begin position="2484"/>
        <end position="2499"/>
    </location>
</feature>
<feature type="compositionally biased region" description="Low complexity" evidence="6">
    <location>
        <begin position="2643"/>
        <end position="2658"/>
    </location>
</feature>
<feature type="compositionally biased region" description="Gly residues" evidence="6">
    <location>
        <begin position="1369"/>
        <end position="1381"/>
    </location>
</feature>
<dbReference type="OrthoDB" id="386580at2759"/>
<feature type="domain" description="AP2/ERF" evidence="7">
    <location>
        <begin position="863"/>
        <end position="913"/>
    </location>
</feature>
<feature type="region of interest" description="Disordered" evidence="6">
    <location>
        <begin position="925"/>
        <end position="984"/>
    </location>
</feature>
<feature type="compositionally biased region" description="Pro residues" evidence="6">
    <location>
        <begin position="1989"/>
        <end position="2004"/>
    </location>
</feature>
<feature type="compositionally biased region" description="Low complexity" evidence="6">
    <location>
        <begin position="2318"/>
        <end position="2345"/>
    </location>
</feature>
<feature type="compositionally biased region" description="Basic and acidic residues" evidence="6">
    <location>
        <begin position="2182"/>
        <end position="2193"/>
    </location>
</feature>
<dbReference type="Gene3D" id="1.20.5.2050">
    <property type="match status" value="2"/>
</dbReference>
<keyword evidence="4" id="KW-0804">Transcription</keyword>
<gene>
    <name evidence="9" type="ORF">CSUI_001750</name>
</gene>
<feature type="compositionally biased region" description="Low complexity" evidence="6">
    <location>
        <begin position="1775"/>
        <end position="1789"/>
    </location>
</feature>
<feature type="region of interest" description="Disordered" evidence="6">
    <location>
        <begin position="2292"/>
        <end position="2422"/>
    </location>
</feature>
<evidence type="ECO:0000313" key="9">
    <source>
        <dbReference type="EMBL" id="PHJ24403.1"/>
    </source>
</evidence>
<feature type="domain" description="AP2-coincident C-terminal" evidence="8">
    <location>
        <begin position="2099"/>
        <end position="2272"/>
    </location>
</feature>
<feature type="compositionally biased region" description="Gly residues" evidence="6">
    <location>
        <begin position="826"/>
        <end position="836"/>
    </location>
</feature>
<feature type="compositionally biased region" description="Gly residues" evidence="6">
    <location>
        <begin position="666"/>
        <end position="677"/>
    </location>
</feature>
<dbReference type="Pfam" id="PF00847">
    <property type="entry name" value="AP2"/>
    <property type="match status" value="2"/>
</dbReference>
<feature type="compositionally biased region" description="Basic and acidic residues" evidence="6">
    <location>
        <begin position="2677"/>
        <end position="2691"/>
    </location>
</feature>
<feature type="region of interest" description="Disordered" evidence="6">
    <location>
        <begin position="2525"/>
        <end position="2590"/>
    </location>
</feature>
<feature type="compositionally biased region" description="Gly residues" evidence="6">
    <location>
        <begin position="460"/>
        <end position="483"/>
    </location>
</feature>
<feature type="region of interest" description="Disordered" evidence="6">
    <location>
        <begin position="330"/>
        <end position="389"/>
    </location>
</feature>
<feature type="region of interest" description="Disordered" evidence="6">
    <location>
        <begin position="444"/>
        <end position="564"/>
    </location>
</feature>
<feature type="region of interest" description="Disordered" evidence="6">
    <location>
        <begin position="1479"/>
        <end position="1557"/>
    </location>
</feature>
<comment type="caution">
    <text evidence="9">The sequence shown here is derived from an EMBL/GenBank/DDBJ whole genome shotgun (WGS) entry which is preliminary data.</text>
</comment>
<feature type="compositionally biased region" description="Polar residues" evidence="6">
    <location>
        <begin position="1945"/>
        <end position="1970"/>
    </location>
</feature>
<feature type="compositionally biased region" description="Low complexity" evidence="6">
    <location>
        <begin position="647"/>
        <end position="665"/>
    </location>
</feature>
<dbReference type="VEuPathDB" id="ToxoDB:CSUI_001750"/>
<feature type="compositionally biased region" description="Low complexity" evidence="6">
    <location>
        <begin position="224"/>
        <end position="234"/>
    </location>
</feature>
<feature type="region of interest" description="Disordered" evidence="6">
    <location>
        <begin position="120"/>
        <end position="141"/>
    </location>
</feature>
<feature type="compositionally biased region" description="Low complexity" evidence="6">
    <location>
        <begin position="2005"/>
        <end position="2046"/>
    </location>
</feature>
<feature type="compositionally biased region" description="Gly residues" evidence="6">
    <location>
        <begin position="1226"/>
        <end position="1240"/>
    </location>
</feature>
<feature type="compositionally biased region" description="Low complexity" evidence="6">
    <location>
        <begin position="969"/>
        <end position="980"/>
    </location>
</feature>
<accession>A0A2C6LBN7</accession>
<evidence type="ECO:0000256" key="3">
    <source>
        <dbReference type="ARBA" id="ARBA00023125"/>
    </source>
</evidence>
<feature type="compositionally biased region" description="Gly residues" evidence="6">
    <location>
        <begin position="1336"/>
        <end position="1357"/>
    </location>
</feature>
<evidence type="ECO:0000259" key="7">
    <source>
        <dbReference type="Pfam" id="PF00847"/>
    </source>
</evidence>
<feature type="compositionally biased region" description="Low complexity" evidence="6">
    <location>
        <begin position="1158"/>
        <end position="1174"/>
    </location>
</feature>
<feature type="compositionally biased region" description="Low complexity" evidence="6">
    <location>
        <begin position="1182"/>
        <end position="1217"/>
    </location>
</feature>
<feature type="compositionally biased region" description="Polar residues" evidence="6">
    <location>
        <begin position="2378"/>
        <end position="2389"/>
    </location>
</feature>
<feature type="compositionally biased region" description="Low complexity" evidence="6">
    <location>
        <begin position="2353"/>
        <end position="2363"/>
    </location>
</feature>
<dbReference type="GeneID" id="94425166"/>
<feature type="region of interest" description="Disordered" evidence="6">
    <location>
        <begin position="1945"/>
        <end position="2095"/>
    </location>
</feature>
<dbReference type="GO" id="GO:0003700">
    <property type="term" value="F:DNA-binding transcription factor activity"/>
    <property type="evidence" value="ECO:0007669"/>
    <property type="project" value="InterPro"/>
</dbReference>
<feature type="compositionally biased region" description="Low complexity" evidence="6">
    <location>
        <begin position="2525"/>
        <end position="2534"/>
    </location>
</feature>
<feature type="compositionally biased region" description="Low complexity" evidence="6">
    <location>
        <begin position="379"/>
        <end position="389"/>
    </location>
</feature>
<feature type="region of interest" description="Disordered" evidence="6">
    <location>
        <begin position="1142"/>
        <end position="1381"/>
    </location>
</feature>
<dbReference type="GO" id="GO:0003677">
    <property type="term" value="F:DNA binding"/>
    <property type="evidence" value="ECO:0007669"/>
    <property type="project" value="UniProtKB-KW"/>
</dbReference>
<evidence type="ECO:0000259" key="8">
    <source>
        <dbReference type="Pfam" id="PF14733"/>
    </source>
</evidence>
<dbReference type="RefSeq" id="XP_067926076.1">
    <property type="nucleotide sequence ID" value="XM_068061955.1"/>
</dbReference>
<dbReference type="Proteomes" id="UP000221165">
    <property type="component" value="Unassembled WGS sequence"/>
</dbReference>
<feature type="compositionally biased region" description="Polar residues" evidence="6">
    <location>
        <begin position="190"/>
        <end position="204"/>
    </location>
</feature>
<organism evidence="9 10">
    <name type="scientific">Cystoisospora suis</name>
    <dbReference type="NCBI Taxonomy" id="483139"/>
    <lineage>
        <taxon>Eukaryota</taxon>
        <taxon>Sar</taxon>
        <taxon>Alveolata</taxon>
        <taxon>Apicomplexa</taxon>
        <taxon>Conoidasida</taxon>
        <taxon>Coccidia</taxon>
        <taxon>Eucoccidiorida</taxon>
        <taxon>Eimeriorina</taxon>
        <taxon>Sarcocystidae</taxon>
        <taxon>Cystoisospora</taxon>
    </lineage>
</organism>
<feature type="compositionally biased region" description="Polar residues" evidence="6">
    <location>
        <begin position="445"/>
        <end position="455"/>
    </location>
</feature>
<dbReference type="GO" id="GO:0005634">
    <property type="term" value="C:nucleus"/>
    <property type="evidence" value="ECO:0007669"/>
    <property type="project" value="UniProtKB-SubCell"/>
</dbReference>
<feature type="compositionally biased region" description="Low complexity" evidence="6">
    <location>
        <begin position="1506"/>
        <end position="1523"/>
    </location>
</feature>
<feature type="compositionally biased region" description="Polar residues" evidence="6">
    <location>
        <begin position="1977"/>
        <end position="1987"/>
    </location>
</feature>
<feature type="region of interest" description="Disordered" evidence="6">
    <location>
        <begin position="2628"/>
        <end position="2703"/>
    </location>
</feature>
<evidence type="ECO:0000256" key="4">
    <source>
        <dbReference type="ARBA" id="ARBA00023163"/>
    </source>
</evidence>
<dbReference type="EMBL" id="MIGC01000701">
    <property type="protein sequence ID" value="PHJ24403.1"/>
    <property type="molecule type" value="Genomic_DNA"/>
</dbReference>
<reference evidence="9 10" key="1">
    <citation type="journal article" date="2017" name="Int. J. Parasitol.">
        <title>The genome of the protozoan parasite Cystoisospora suis and a reverse vaccinology approach to identify vaccine candidates.</title>
        <authorList>
            <person name="Palmieri N."/>
            <person name="Shrestha A."/>
            <person name="Ruttkowski B."/>
            <person name="Beck T."/>
            <person name="Vogl C."/>
            <person name="Tomley F."/>
            <person name="Blake D.P."/>
            <person name="Joachim A."/>
        </authorList>
    </citation>
    <scope>NUCLEOTIDE SEQUENCE [LARGE SCALE GENOMIC DNA]</scope>
    <source>
        <strain evidence="9 10">Wien I</strain>
    </source>
</reference>
<feature type="compositionally biased region" description="Polar residues" evidence="6">
    <location>
        <begin position="213"/>
        <end position="223"/>
    </location>
</feature>
<feature type="region of interest" description="Disordered" evidence="6">
    <location>
        <begin position="628"/>
        <end position="691"/>
    </location>
</feature>
<feature type="compositionally biased region" description="Low complexity" evidence="6">
    <location>
        <begin position="330"/>
        <end position="371"/>
    </location>
</feature>
<evidence type="ECO:0000256" key="2">
    <source>
        <dbReference type="ARBA" id="ARBA00023015"/>
    </source>
</evidence>
<keyword evidence="2" id="KW-0805">Transcription regulation</keyword>
<keyword evidence="3" id="KW-0238">DNA-binding</keyword>
<feature type="region of interest" description="Disordered" evidence="6">
    <location>
        <begin position="1001"/>
        <end position="1063"/>
    </location>
</feature>
<evidence type="ECO:0000256" key="1">
    <source>
        <dbReference type="ARBA" id="ARBA00004123"/>
    </source>
</evidence>
<feature type="compositionally biased region" description="Basic and acidic residues" evidence="6">
    <location>
        <begin position="1008"/>
        <end position="1017"/>
    </location>
</feature>
<feature type="compositionally biased region" description="Low complexity" evidence="6">
    <location>
        <begin position="1241"/>
        <end position="1259"/>
    </location>
</feature>
<feature type="compositionally biased region" description="Polar residues" evidence="6">
    <location>
        <begin position="2786"/>
        <end position="2795"/>
    </location>
</feature>
<feature type="compositionally biased region" description="Gly residues" evidence="6">
    <location>
        <begin position="1604"/>
        <end position="1615"/>
    </location>
</feature>
<feature type="compositionally biased region" description="Low complexity" evidence="6">
    <location>
        <begin position="768"/>
        <end position="779"/>
    </location>
</feature>
<feature type="region of interest" description="Disordered" evidence="6">
    <location>
        <begin position="811"/>
        <end position="854"/>
    </location>
</feature>
<feature type="compositionally biased region" description="Low complexity" evidence="6">
    <location>
        <begin position="2219"/>
        <end position="2233"/>
    </location>
</feature>
<feature type="compositionally biased region" description="Basic and acidic residues" evidence="6">
    <location>
        <begin position="2205"/>
        <end position="2216"/>
    </location>
</feature>
<feature type="compositionally biased region" description="Low complexity" evidence="6">
    <location>
        <begin position="1020"/>
        <end position="1033"/>
    </location>
</feature>
<sequence>MESRKNSRGFVGCYSHSDHTSVTIASSTTASTNSLRPSSKVASLPSSALSSSSSCVGWDGCCLDTTTATTSSTAAPTPSAPVTPSSLCISAGEAFFSYTTTTYPSPSSFSLAPTPECLSSSESSPCGSHRGNSGWLHEGGGEVSSVTEEHCCQLGEELTRPNKNHSILRAGEGSTQNHRLDNRGGECPSVSLQPSSADTPQSRLSALPYRPTSGHSFETTRGGSSSVVYPPSSSASGEVYLGEGSFQSSQQMIRGMSLNTSNSLNEDTSNRSTSGQGIGLAAPAGAGFVPGFFGSSLSFPTTTSSTLDDFGKTTGQFCLTGLGCMSSQTTSSSLSSSTTSSDSICADSSPTTTSTTIGPQHQQAPSSHQQGTQQEDATRNNSNAFSSASSSTVSLSSFPPFSSPLGTGGVIGNTTITAAGPPFPDFTPTSAFCTMGTDGGLFFAPSQNSTNALPSPTNPPGGGGGTTPTGATGGVVVGGGGGIHQHNSVFLPSAPCGASGAPPPPQQQQQQQAGGAGGGGNAGSTLFGGGGQPGANGSSNSNNATTGLPSQQQAFASSPRMIGGGNNNNNPGGCLLPSAGSNCYGLPYSFTGACGWPSPPLSLNPSSLLLSGPSGGMISPVHSTDGRFAITSLSRPPPPDGTGDLLSSNSSSGMSSQPQPSSSVRGGEGGTGGGNGLSQGAPPPALQCLGLGGTTTTAGGANMMGFPQQVQMNSANGNGTANACGLPGSIPALAGGGMMSPSMMLGPPVGGATNGAPGGGVSQQQMIGSHLGSGLTSTGGQPGSGPDGMNMFSIGAGGAMMSHTTTATTHLQSAGFGPAGTPPPTGGGVGIGGGGVASSTSNVPGGGTEDGGASALDIQLPKKYSGIWFDPQQNCWRASWVCAKTGKRKFRYFSAAKFGHQHALHLAKMTKERAMERKKVRLQAEANERQRLGDPSAAGSAEGDSSVFGIDDGTTTAATGGGGGKEGEGSTNNNSGNSGAPRSRSRYALEAEVLRLVKPDDDGIGVRLGEDTLDGGRDGGASSSSSSGNLDGSIAGGGEDHHHNSTNPSNDGADNEPESQEPSVLAARAKEMLKVPGVYYDSARMIWRAFWHEGGRRVIRYFTVNKHGFKRAHELALLTRRQAALAMQQRRRQATAGLVLAANEGGGNGGLPSPPPNTSNNTTSGDGTTANTPTLGAGLGKSSSSPEETSSISNPSGLLTASTTCSSTGNGQTSTGGENHLMSNHSGGGAASAGGGGSDGIPGAAQSAQASSAPPGHSPCAGGIQPPSTSGSLGRPPNSLGNSSNGRVENGIVGFGNSREGGGSELHDHHNGNNMTSSDGSNSLQSSSPANYGVRQMGGGGGGSGGVVLGGGGGEGTPGDANVLTAPAGLGGGPVPSPGGAGGQGFFSFLPQIPQGPGGDGTDNGRTGGDLTTGGVPPPHHPLLYPIPPAVSSASTGGVGGTQSDMSQQNHLGLATSARVGGGETGNLVGVIGGGDSITPTEMLGSHHRGTLDIPLSPPECPTPSPDGSAGVSAPSSSSSPSGVAGGGGNTSSSSGSSGGGSSSSSSSSGGGGNSRVDYLERVSQLPREDQVEWSEEFKAWVVTPPQVPDDQFFPTSRAKHEQQGGGGTSGGASGGRVQYTAEGKEILKMFTIRKYGFRVARERAIEWRNRRREKAKLDKEQYKPKQQAPSVSVPGLLMAGATAAGNVGLRPSPVGAGGGGDHPGIMGVAGIGTLRHPSGHPSPYPSGQENMLMGFGVSLVGANPAAASKAMLQIQQQQQQPPPTANVQLGDPRSAASPSFSTSTTCSSNPRSPPSSIGPAQQPHLNHMMMGATGGCVTPFPSPDPSAASSFLRMPGGGGGSGTSAGGPSNAHPPPPSQQQQPSSDGRSATNSTSNMMLNPSTTTTTTNTSDPSSLLCPSPGLVPPSLPQVMGHGPGTAVSTTQNPFFPFASQPAPNSFVSSPFSTMSFPTNPQQTAPPGTFSTTTSSLHSPPCSGPPSSQMPSSAVTIPPPPSSSSAGGPPPSTAAAAAAAAALSGPSPAQLLLQQQQEQQRQQRQQMQQQQQQGLNKGSGTGGEGGTHRHGEGDSCGGSSSHNGTGVNGGGGGGNDDEMSGGEASVEAVGVMRNAVSHILRNLQEVCIPGLLCSCTLESDSFNYLATRLDEWTRAVHAHRQLCGSVLSNPEKALEVEKKKRKDNNSSNSDKAKVKQEDERHPHSHQGPNSDMEGTKKKGNHEDEGWQQQQSSSPADPATDPQAATMVLAPYLKLFAQCIRKNRLPNEMEAEVQVLLLDALVHLGALSGFKGAGTAAGGGGTLMLTPATGAPAPPPPHSHHPHHPHNQQPHQQQVPHHSPTSSSLPSGTGQQLSSPPPPPGSVGSSHGGMSPFQQQISTMSGGGPSFDNTAASDSQRCGGSSLPGLGALSQPLSVPLPSSRIKTEEDDVFSSRLKEEKTNFVKTEDGGSMMVNMMRGIDEGESSSSCGGNFSCLSVTGTPVNNDSSMPMSFRQSEEEGSRRGGGEDSLKGQLHHIGSQVHMPSSHFHEALPATTSTTTTTTAANGSRGISSLEEGSDGARPSVSAGSAPPLSQQGLGQQQRNGEGDHRLEERKPEGSEGARIQGDLLNLAGGNLCCPITSSPSPVTTGIATSPSFMMTGRSPSGLNTEEEASSSCSSTSTTVNNSSTADDVSRLGGKKRVAAGDDFDGKNREVEERERKRSASIGNNAAGGGVLSPGAAGVGTLSSGVLGVDHVESLQRNRRGDGEKTAQGMVGGVVAASLSNEQIQNLFACKIGETTTGIGGDGEGSSEMTGLLPSSSASTFSPDLIMYRTTNGDEKERGNGGGGDGNHNADEETRADLLLNTSSSNSSHNLRNEKGEPDPLQQQQQQMVYIEG</sequence>
<feature type="compositionally biased region" description="Low complexity" evidence="6">
    <location>
        <begin position="1859"/>
        <end position="1896"/>
    </location>
</feature>
<protein>
    <submittedName>
        <fullName evidence="9">Ap2 domain transcription factor ap2ix-8</fullName>
    </submittedName>
</protein>
<dbReference type="InterPro" id="IPR001471">
    <property type="entry name" value="AP2/ERF_dom"/>
</dbReference>
<feature type="compositionally biased region" description="Low complexity" evidence="6">
    <location>
        <begin position="2564"/>
        <end position="2573"/>
    </location>
</feature>
<feature type="region of interest" description="Disordered" evidence="6">
    <location>
        <begin position="1751"/>
        <end position="1920"/>
    </location>
</feature>
<feature type="domain" description="AP2/ERF" evidence="7">
    <location>
        <begin position="1074"/>
        <end position="1122"/>
    </location>
</feature>
<evidence type="ECO:0000256" key="6">
    <source>
        <dbReference type="SAM" id="MobiDB-lite"/>
    </source>
</evidence>
<keyword evidence="5" id="KW-0539">Nucleus</keyword>
<evidence type="ECO:0000313" key="10">
    <source>
        <dbReference type="Proteomes" id="UP000221165"/>
    </source>
</evidence>
<feature type="compositionally biased region" description="Low complexity" evidence="6">
    <location>
        <begin position="2831"/>
        <end position="2843"/>
    </location>
</feature>
<dbReference type="InterPro" id="IPR028078">
    <property type="entry name" value="ACDC"/>
</dbReference>
<feature type="region of interest" description="Disordered" evidence="6">
    <location>
        <begin position="753"/>
        <end position="796"/>
    </location>
</feature>
<evidence type="ECO:0000256" key="5">
    <source>
        <dbReference type="ARBA" id="ARBA00023242"/>
    </source>
</evidence>
<name>A0A2C6LBN7_9APIC</name>
<proteinExistence type="predicted"/>
<feature type="region of interest" description="Disordered" evidence="6">
    <location>
        <begin position="2772"/>
        <end position="2866"/>
    </location>
</feature>
<feature type="compositionally biased region" description="Low complexity" evidence="6">
    <location>
        <begin position="535"/>
        <end position="547"/>
    </location>
</feature>
<feature type="compositionally biased region" description="Low complexity" evidence="6">
    <location>
        <begin position="2390"/>
        <end position="2411"/>
    </location>
</feature>